<evidence type="ECO:0000259" key="3">
    <source>
        <dbReference type="Pfam" id="PF23550"/>
    </source>
</evidence>
<name>A0A286UUT9_9AGAM</name>
<organism evidence="4 5">
    <name type="scientific">Pyrrhoderma noxium</name>
    <dbReference type="NCBI Taxonomy" id="2282107"/>
    <lineage>
        <taxon>Eukaryota</taxon>
        <taxon>Fungi</taxon>
        <taxon>Dikarya</taxon>
        <taxon>Basidiomycota</taxon>
        <taxon>Agaricomycotina</taxon>
        <taxon>Agaricomycetes</taxon>
        <taxon>Hymenochaetales</taxon>
        <taxon>Hymenochaetaceae</taxon>
        <taxon>Pyrrhoderma</taxon>
    </lineage>
</organism>
<dbReference type="GO" id="GO:0031146">
    <property type="term" value="P:SCF-dependent proteasomal ubiquitin-dependent protein catabolic process"/>
    <property type="evidence" value="ECO:0007669"/>
    <property type="project" value="TreeGrafter"/>
</dbReference>
<feature type="transmembrane region" description="Helical" evidence="2">
    <location>
        <begin position="1038"/>
        <end position="1067"/>
    </location>
</feature>
<feature type="compositionally biased region" description="Basic and acidic residues" evidence="1">
    <location>
        <begin position="56"/>
        <end position="68"/>
    </location>
</feature>
<proteinExistence type="predicted"/>
<dbReference type="InParanoid" id="A0A286UUT9"/>
<dbReference type="InterPro" id="IPR032675">
    <property type="entry name" value="LRR_dom_sf"/>
</dbReference>
<dbReference type="PANTHER" id="PTHR13318:SF95">
    <property type="entry name" value="F-BOX PROTEIN YLR352W"/>
    <property type="match status" value="1"/>
</dbReference>
<dbReference type="OrthoDB" id="421226at2759"/>
<dbReference type="GO" id="GO:0019005">
    <property type="term" value="C:SCF ubiquitin ligase complex"/>
    <property type="evidence" value="ECO:0007669"/>
    <property type="project" value="TreeGrafter"/>
</dbReference>
<dbReference type="EMBL" id="NBII01000001">
    <property type="protein sequence ID" value="PAV23347.1"/>
    <property type="molecule type" value="Genomic_DNA"/>
</dbReference>
<feature type="region of interest" description="Disordered" evidence="1">
    <location>
        <begin position="1"/>
        <end position="116"/>
    </location>
</feature>
<dbReference type="InterPro" id="IPR056451">
    <property type="entry name" value="Znf_Tbcl_Rhp7"/>
</dbReference>
<evidence type="ECO:0000313" key="5">
    <source>
        <dbReference type="Proteomes" id="UP000217199"/>
    </source>
</evidence>
<dbReference type="Gene3D" id="3.80.10.10">
    <property type="entry name" value="Ribonuclease Inhibitor"/>
    <property type="match status" value="3"/>
</dbReference>
<feature type="transmembrane region" description="Helical" evidence="2">
    <location>
        <begin position="925"/>
        <end position="947"/>
    </location>
</feature>
<feature type="domain" description="DNA repair protein rhp7 treble clef" evidence="3">
    <location>
        <begin position="141"/>
        <end position="179"/>
    </location>
</feature>
<keyword evidence="2" id="KW-0472">Membrane</keyword>
<evidence type="ECO:0000313" key="4">
    <source>
        <dbReference type="EMBL" id="PAV23347.1"/>
    </source>
</evidence>
<dbReference type="Proteomes" id="UP000217199">
    <property type="component" value="Unassembled WGS sequence"/>
</dbReference>
<feature type="compositionally biased region" description="Polar residues" evidence="1">
    <location>
        <begin position="24"/>
        <end position="39"/>
    </location>
</feature>
<sequence>MSRRSNNNVRGPTSALTEFLRESGITTTLISRRAQQQDGQEGIAAGPSNRESTTPARDREENGDVDSDHLDDDDDDEQEHKPPKKRKLSKNEEKQKAKSKKKKNEDSDYEDSDDDEYTALSKGAAINRATRASAAAAQPPVGSFEVCANCGKQFTVTRYTMAAMPGPGWLCHICAKASGADPFKKAVAPRKRKAPEERQRTTNFEFNEFPSLASICIKVVSEHIDDVEALGDIGWEKKTEIGRVLARNRSLTVHNASLLYDVRNTELKIYDATKLGPSAFRTLASFNPLLESLYIDFCGRIDDSAIIHWAEHLPELKQLELLGPFLVKPEGWKTLFSRCPQLTGFLIKQSPRFDLECMSALAQYCTDMSELRLCQIGQMCDEFLGYIEGFKNLTSLDLSEPSKSLSTEAMTHLLKEIGANLTYLNLSKNELLSDKLLSEGLTPTVRVLTTLKLEELPEISDAAVGSFFKETVNSPMQYISFGRNHELADETLVGILNHSGPALVELDINSMKGASNEALLEIGKQAKCLKKVDVGFCRQADNFVIKSILDGCEDIETISVFGCNKITENCPRKYGLSILYVITLAPPTFALWRLFDKSLDVLLLGYVNPSYTVKPSYASVMKSMADLLHPPSSESIHRSPSPERPVVSVRDFPKLQTPYMVALPSPENTRYTGNGTYERTPSSPCLPCGWKSYIHPKGWVYYFHPEHRLVTDYKIETTLGLQEFEAALREVKGFPVNRLPKRCELWIDHRLYCGRNVAEKLFVDHEKRRLSPRAPIHRRGTLNNDEGTWQDEEIETRQQLLYEQAYWEFIMGHPCHAVLPEHAEEDAIAALTWYTQDRLLNPEESIAPYSTEMSRGLLDVLSVMSDNKDTFESLRNGYIKTHLVASILERTAGERIRQHYGQQDARNYYKKTLKIRRDDLDQPHIPPFGLLMSFSMTVLCFGAPYSYLRNINDFFITGPGRTDTITERWQAFVDDNVADWNNTNLVATVLVSASVALLAIPGIDSTTRCQHQTRSSLELTVIFDFFSKAERLVKTDKLLAILLSLPMVLLIWSTLLFAASMMTFAWLGVDGTILDAAPDDTDKIELSRLHPSTAWATTGCLSFLTTLVLLSFLYFWRVWKPSSFRKESARIQLTYILISKTLSLSYLTDQIHIRQPYPVPIIHEVK</sequence>
<dbReference type="Pfam" id="PF23550">
    <property type="entry name" value="zf_Tbcl_Rhp7"/>
    <property type="match status" value="1"/>
</dbReference>
<protein>
    <submittedName>
        <fullName evidence="4">RNI</fullName>
    </submittedName>
</protein>
<feature type="compositionally biased region" description="Polar residues" evidence="1">
    <location>
        <begin position="1"/>
        <end position="16"/>
    </location>
</feature>
<keyword evidence="5" id="KW-1185">Reference proteome</keyword>
<feature type="transmembrane region" description="Helical" evidence="2">
    <location>
        <begin position="1094"/>
        <end position="1116"/>
    </location>
</feature>
<gene>
    <name evidence="4" type="ORF">PNOK_0041500</name>
</gene>
<keyword evidence="2" id="KW-0812">Transmembrane</keyword>
<keyword evidence="2" id="KW-1133">Transmembrane helix</keyword>
<evidence type="ECO:0000256" key="1">
    <source>
        <dbReference type="SAM" id="MobiDB-lite"/>
    </source>
</evidence>
<dbReference type="SUPFAM" id="SSF52047">
    <property type="entry name" value="RNI-like"/>
    <property type="match status" value="1"/>
</dbReference>
<comment type="caution">
    <text evidence="4">The sequence shown here is derived from an EMBL/GenBank/DDBJ whole genome shotgun (WGS) entry which is preliminary data.</text>
</comment>
<reference evidence="4 5" key="1">
    <citation type="journal article" date="2017" name="Mol. Ecol.">
        <title>Comparative and population genomic landscape of Phellinus noxius: A hypervariable fungus causing root rot in trees.</title>
        <authorList>
            <person name="Chung C.L."/>
            <person name="Lee T.J."/>
            <person name="Akiba M."/>
            <person name="Lee H.H."/>
            <person name="Kuo T.H."/>
            <person name="Liu D."/>
            <person name="Ke H.M."/>
            <person name="Yokoi T."/>
            <person name="Roa M.B."/>
            <person name="Lu M.J."/>
            <person name="Chang Y.Y."/>
            <person name="Ann P.J."/>
            <person name="Tsai J.N."/>
            <person name="Chen C.Y."/>
            <person name="Tzean S.S."/>
            <person name="Ota Y."/>
            <person name="Hattori T."/>
            <person name="Sahashi N."/>
            <person name="Liou R.F."/>
            <person name="Kikuchi T."/>
            <person name="Tsai I.J."/>
        </authorList>
    </citation>
    <scope>NUCLEOTIDE SEQUENCE [LARGE SCALE GENOMIC DNA]</scope>
    <source>
        <strain evidence="4 5">FFPRI411160</strain>
    </source>
</reference>
<evidence type="ECO:0000256" key="2">
    <source>
        <dbReference type="SAM" id="Phobius"/>
    </source>
</evidence>
<dbReference type="PANTHER" id="PTHR13318">
    <property type="entry name" value="PARTNER OF PAIRED, ISOFORM B-RELATED"/>
    <property type="match status" value="1"/>
</dbReference>
<feature type="compositionally biased region" description="Acidic residues" evidence="1">
    <location>
        <begin position="107"/>
        <end position="116"/>
    </location>
</feature>
<dbReference type="STRING" id="2282107.A0A286UUT9"/>
<dbReference type="AlphaFoldDB" id="A0A286UUT9"/>
<accession>A0A286UUT9</accession>